<proteinExistence type="predicted"/>
<evidence type="ECO:0000313" key="1">
    <source>
        <dbReference type="EnsemblMetazoa" id="ACOM028504-PA.1"/>
    </source>
</evidence>
<dbReference type="AlphaFoldDB" id="A0A8W7PAN0"/>
<accession>A0A8W7PAN0</accession>
<name>A0A8W7PAN0_ANOCL</name>
<dbReference type="Proteomes" id="UP000075882">
    <property type="component" value="Unassembled WGS sequence"/>
</dbReference>
<sequence length="102" mass="11181">MAAFVAKQMVGNKLNAVKAGQYLTWLNGIGLQTNSSAPSQHTPPARESVDSFSELEVAASCPLKWKTPATPWKNLPIRANWPTGELSGALQPHVRMRMPNQR</sequence>
<dbReference type="EnsemblMetazoa" id="ACOM028504-RA">
    <property type="protein sequence ID" value="ACOM028504-PA.1"/>
    <property type="gene ID" value="ACOM028504"/>
</dbReference>
<organism evidence="1">
    <name type="scientific">Anopheles coluzzii</name>
    <name type="common">African malaria mosquito</name>
    <dbReference type="NCBI Taxonomy" id="1518534"/>
    <lineage>
        <taxon>Eukaryota</taxon>
        <taxon>Metazoa</taxon>
        <taxon>Ecdysozoa</taxon>
        <taxon>Arthropoda</taxon>
        <taxon>Hexapoda</taxon>
        <taxon>Insecta</taxon>
        <taxon>Pterygota</taxon>
        <taxon>Neoptera</taxon>
        <taxon>Endopterygota</taxon>
        <taxon>Diptera</taxon>
        <taxon>Nematocera</taxon>
        <taxon>Culicoidea</taxon>
        <taxon>Culicidae</taxon>
        <taxon>Anophelinae</taxon>
        <taxon>Anopheles</taxon>
    </lineage>
</organism>
<protein>
    <submittedName>
        <fullName evidence="1">Uncharacterized protein</fullName>
    </submittedName>
</protein>
<reference evidence="1" key="1">
    <citation type="submission" date="2022-08" db="UniProtKB">
        <authorList>
            <consortium name="EnsemblMetazoa"/>
        </authorList>
    </citation>
    <scope>IDENTIFICATION</scope>
</reference>